<reference evidence="1 2" key="1">
    <citation type="submission" date="2015-12" db="EMBL/GenBank/DDBJ databases">
        <title>Genome sequence of Mucilaginibacter gotjawali.</title>
        <authorList>
            <person name="Lee J.S."/>
            <person name="Lee K.C."/>
            <person name="Kim K.K."/>
            <person name="Lee B.W."/>
        </authorList>
    </citation>
    <scope>NUCLEOTIDE SEQUENCE [LARGE SCALE GENOMIC DNA]</scope>
    <source>
        <strain evidence="1 2">SA3-7</strain>
    </source>
</reference>
<dbReference type="KEGG" id="mgot:MgSA37_01178"/>
<proteinExistence type="predicted"/>
<organism evidence="1 2">
    <name type="scientific">Mucilaginibacter gotjawali</name>
    <dbReference type="NCBI Taxonomy" id="1550579"/>
    <lineage>
        <taxon>Bacteria</taxon>
        <taxon>Pseudomonadati</taxon>
        <taxon>Bacteroidota</taxon>
        <taxon>Sphingobacteriia</taxon>
        <taxon>Sphingobacteriales</taxon>
        <taxon>Sphingobacteriaceae</taxon>
        <taxon>Mucilaginibacter</taxon>
    </lineage>
</organism>
<evidence type="ECO:0000313" key="2">
    <source>
        <dbReference type="Proteomes" id="UP000218263"/>
    </source>
</evidence>
<dbReference type="RefSeq" id="WP_096350269.1">
    <property type="nucleotide sequence ID" value="NZ_AP017313.1"/>
</dbReference>
<keyword evidence="2" id="KW-1185">Reference proteome</keyword>
<dbReference type="Proteomes" id="UP000218263">
    <property type="component" value="Chromosome"/>
</dbReference>
<protein>
    <submittedName>
        <fullName evidence="1">Uncharacterized protein</fullName>
    </submittedName>
</protein>
<sequence length="128" mass="14639">MKQAEVKIKKRLALSLMMIYLAVSLANLFLLPKYNKHQTGRQNHLKAATYWLYNGANNSAILFHRASKTIIEKRQNLTAFFKAAATVFLLILFSSVGRSAFTQSDARAGLLYLSRQQYTYLNFCSLRI</sequence>
<dbReference type="EMBL" id="AP017313">
    <property type="protein sequence ID" value="BAU53011.1"/>
    <property type="molecule type" value="Genomic_DNA"/>
</dbReference>
<gene>
    <name evidence="1" type="ORF">MgSA37_01178</name>
</gene>
<name>A0A110B1L3_9SPHI</name>
<dbReference type="AlphaFoldDB" id="A0A110B1L3"/>
<accession>A0A110B1L3</accession>
<evidence type="ECO:0000313" key="1">
    <source>
        <dbReference type="EMBL" id="BAU53011.1"/>
    </source>
</evidence>